<dbReference type="EC" id="3.4.21.92" evidence="1"/>
<dbReference type="GO" id="GO:0004252">
    <property type="term" value="F:serine-type endopeptidase activity"/>
    <property type="evidence" value="ECO:0007669"/>
    <property type="project" value="UniProtKB-EC"/>
</dbReference>
<evidence type="ECO:0000313" key="2">
    <source>
        <dbReference type="Proteomes" id="UP000266634"/>
    </source>
</evidence>
<dbReference type="SUPFAM" id="SSF52096">
    <property type="entry name" value="ClpP/crotonase"/>
    <property type="match status" value="1"/>
</dbReference>
<protein>
    <submittedName>
        <fullName evidence="1">ATP-dependent Clp protease proteolytic subunit</fullName>
        <ecNumber evidence="1">3.4.21.92</ecNumber>
    </submittedName>
</protein>
<organism evidence="1 2">
    <name type="scientific">Clavibacter michiganensis subsp. insidiosus</name>
    <dbReference type="NCBI Taxonomy" id="33014"/>
    <lineage>
        <taxon>Bacteria</taxon>
        <taxon>Bacillati</taxon>
        <taxon>Actinomycetota</taxon>
        <taxon>Actinomycetes</taxon>
        <taxon>Micrococcales</taxon>
        <taxon>Microbacteriaceae</taxon>
        <taxon>Clavibacter</taxon>
    </lineage>
</organism>
<dbReference type="Gene3D" id="3.90.226.10">
    <property type="entry name" value="2-enoyl-CoA Hydratase, Chain A, domain 1"/>
    <property type="match status" value="1"/>
</dbReference>
<dbReference type="InterPro" id="IPR029045">
    <property type="entry name" value="ClpP/crotonase-like_dom_sf"/>
</dbReference>
<dbReference type="EMBL" id="QWEA01000118">
    <property type="protein sequence ID" value="RIJ43891.1"/>
    <property type="molecule type" value="Genomic_DNA"/>
</dbReference>
<dbReference type="Proteomes" id="UP000266634">
    <property type="component" value="Unassembled WGS sequence"/>
</dbReference>
<feature type="non-terminal residue" evidence="1">
    <location>
        <position position="1"/>
    </location>
</feature>
<keyword evidence="1" id="KW-0645">Protease</keyword>
<name>A0A399SMD8_9MICO</name>
<dbReference type="GO" id="GO:0006508">
    <property type="term" value="P:proteolysis"/>
    <property type="evidence" value="ECO:0007669"/>
    <property type="project" value="UniProtKB-KW"/>
</dbReference>
<gene>
    <name evidence="1" type="ORF">DZF93_04865</name>
</gene>
<accession>A0A399SMD8</accession>
<proteinExistence type="predicted"/>
<reference evidence="1 2" key="1">
    <citation type="submission" date="2018-08" db="EMBL/GenBank/DDBJ databases">
        <title>Genome Sequence of Clavibacter michiganensis Subspecies type strains, and the Atypical Peach-Colored Strains Isolated from Tomato.</title>
        <authorList>
            <person name="Osdaghi E."/>
            <person name="Portier P."/>
            <person name="Briand M."/>
            <person name="Jacques M.-A."/>
        </authorList>
    </citation>
    <scope>NUCLEOTIDE SEQUENCE [LARGE SCALE GENOMIC DNA]</scope>
    <source>
        <strain evidence="1 2">CFBP 6488</strain>
    </source>
</reference>
<dbReference type="Pfam" id="PF00574">
    <property type="entry name" value="CLP_protease"/>
    <property type="match status" value="1"/>
</dbReference>
<comment type="caution">
    <text evidence="1">The sequence shown here is derived from an EMBL/GenBank/DDBJ whole genome shotgun (WGS) entry which is preliminary data.</text>
</comment>
<evidence type="ECO:0000313" key="1">
    <source>
        <dbReference type="EMBL" id="RIJ43891.1"/>
    </source>
</evidence>
<keyword evidence="1" id="KW-0378">Hydrolase</keyword>
<dbReference type="AlphaFoldDB" id="A0A399SMD8"/>
<dbReference type="InterPro" id="IPR023562">
    <property type="entry name" value="ClpP/TepA"/>
</dbReference>
<sequence>GDRDRWFTAQEALEYGFVDHIRESATDVVGGGGTETS</sequence>